<proteinExistence type="predicted"/>
<gene>
    <name evidence="2" type="ORF">B0H15DRAFT_382452</name>
</gene>
<feature type="compositionally biased region" description="Basic and acidic residues" evidence="1">
    <location>
        <begin position="143"/>
        <end position="156"/>
    </location>
</feature>
<protein>
    <submittedName>
        <fullName evidence="2">Uncharacterized protein</fullName>
    </submittedName>
</protein>
<accession>A0AAD6TZS7</accession>
<evidence type="ECO:0000313" key="2">
    <source>
        <dbReference type="EMBL" id="KAJ7084826.1"/>
    </source>
</evidence>
<sequence length="269" mass="29915">MISQPSELVPRLVPRLGLGLGLGLLPSFGPADTDTTGKSSASSNCSAACPKRRTSPVRIHITHRRLFDCRRALAGQCGGRSCCPGPAWPAWPVVQHILGRRPDAVVGAEAERAVRLAPASLPVPSPSPSTSKGAATHGHYDRRRTEHHDHDHDHEPHCRRHQWHALRPHPRHRPRRPRFRPSCPRARTRPPRARAPFPSSLQVRFLPLPSPSFHLRPYALRFIFVRPANPADARFFRRVAHYSAGTGRGTRRPASSLCGSRTLRSSLMH</sequence>
<feature type="compositionally biased region" description="Basic residues" evidence="1">
    <location>
        <begin position="157"/>
        <end position="179"/>
    </location>
</feature>
<feature type="compositionally biased region" description="Polar residues" evidence="1">
    <location>
        <begin position="257"/>
        <end position="269"/>
    </location>
</feature>
<dbReference type="EMBL" id="JARJCN010000036">
    <property type="protein sequence ID" value="KAJ7084826.1"/>
    <property type="molecule type" value="Genomic_DNA"/>
</dbReference>
<evidence type="ECO:0000256" key="1">
    <source>
        <dbReference type="SAM" id="MobiDB-lite"/>
    </source>
</evidence>
<feature type="region of interest" description="Disordered" evidence="1">
    <location>
        <begin position="245"/>
        <end position="269"/>
    </location>
</feature>
<feature type="region of interest" description="Disordered" evidence="1">
    <location>
        <begin position="118"/>
        <end position="196"/>
    </location>
</feature>
<dbReference type="AlphaFoldDB" id="A0AAD6TZS7"/>
<dbReference type="Proteomes" id="UP001222325">
    <property type="component" value="Unassembled WGS sequence"/>
</dbReference>
<comment type="caution">
    <text evidence="2">The sequence shown here is derived from an EMBL/GenBank/DDBJ whole genome shotgun (WGS) entry which is preliminary data.</text>
</comment>
<evidence type="ECO:0000313" key="3">
    <source>
        <dbReference type="Proteomes" id="UP001222325"/>
    </source>
</evidence>
<organism evidence="2 3">
    <name type="scientific">Mycena belliarum</name>
    <dbReference type="NCBI Taxonomy" id="1033014"/>
    <lineage>
        <taxon>Eukaryota</taxon>
        <taxon>Fungi</taxon>
        <taxon>Dikarya</taxon>
        <taxon>Basidiomycota</taxon>
        <taxon>Agaricomycotina</taxon>
        <taxon>Agaricomycetes</taxon>
        <taxon>Agaricomycetidae</taxon>
        <taxon>Agaricales</taxon>
        <taxon>Marasmiineae</taxon>
        <taxon>Mycenaceae</taxon>
        <taxon>Mycena</taxon>
    </lineage>
</organism>
<name>A0AAD6TZS7_9AGAR</name>
<reference evidence="2" key="1">
    <citation type="submission" date="2023-03" db="EMBL/GenBank/DDBJ databases">
        <title>Massive genome expansion in bonnet fungi (Mycena s.s.) driven by repeated elements and novel gene families across ecological guilds.</title>
        <authorList>
            <consortium name="Lawrence Berkeley National Laboratory"/>
            <person name="Harder C.B."/>
            <person name="Miyauchi S."/>
            <person name="Viragh M."/>
            <person name="Kuo A."/>
            <person name="Thoen E."/>
            <person name="Andreopoulos B."/>
            <person name="Lu D."/>
            <person name="Skrede I."/>
            <person name="Drula E."/>
            <person name="Henrissat B."/>
            <person name="Morin E."/>
            <person name="Kohler A."/>
            <person name="Barry K."/>
            <person name="LaButti K."/>
            <person name="Morin E."/>
            <person name="Salamov A."/>
            <person name="Lipzen A."/>
            <person name="Mereny Z."/>
            <person name="Hegedus B."/>
            <person name="Baldrian P."/>
            <person name="Stursova M."/>
            <person name="Weitz H."/>
            <person name="Taylor A."/>
            <person name="Grigoriev I.V."/>
            <person name="Nagy L.G."/>
            <person name="Martin F."/>
            <person name="Kauserud H."/>
        </authorList>
    </citation>
    <scope>NUCLEOTIDE SEQUENCE</scope>
    <source>
        <strain evidence="2">CBHHK173m</strain>
    </source>
</reference>
<keyword evidence="3" id="KW-1185">Reference proteome</keyword>